<sequence length="121" mass="14576">MFYHYLMEHQVFYKSEYYKGCDKEFPLFDEGFTGPRLCKPCSIQYGKLDFEEFCAAAISLLQLEEMESWEQHARHAYELFEMDVNKPIMFKGTCLCILVSFKRQILIQFFRYLNRLECLTC</sequence>
<accession>A0A7N2L752</accession>
<dbReference type="InParanoid" id="A0A7N2L752"/>
<dbReference type="AlphaFoldDB" id="A0A7N2L752"/>
<dbReference type="Proteomes" id="UP000594261">
    <property type="component" value="Chromosome 3"/>
</dbReference>
<dbReference type="Gramene" id="QL03p021712:mrna">
    <property type="protein sequence ID" value="QL03p021712:mrna"/>
    <property type="gene ID" value="QL03p021712"/>
</dbReference>
<keyword evidence="2" id="KW-1185">Reference proteome</keyword>
<protein>
    <submittedName>
        <fullName evidence="1">Uncharacterized protein</fullName>
    </submittedName>
</protein>
<name>A0A7N2L752_QUELO</name>
<reference evidence="1" key="2">
    <citation type="submission" date="2021-01" db="UniProtKB">
        <authorList>
            <consortium name="EnsemblPlants"/>
        </authorList>
    </citation>
    <scope>IDENTIFICATION</scope>
</reference>
<proteinExistence type="predicted"/>
<reference evidence="1 2" key="1">
    <citation type="journal article" date="2016" name="G3 (Bethesda)">
        <title>First Draft Assembly and Annotation of the Genome of a California Endemic Oak Quercus lobata Nee (Fagaceae).</title>
        <authorList>
            <person name="Sork V.L."/>
            <person name="Fitz-Gibbon S.T."/>
            <person name="Puiu D."/>
            <person name="Crepeau M."/>
            <person name="Gugger P.F."/>
            <person name="Sherman R."/>
            <person name="Stevens K."/>
            <person name="Langley C.H."/>
            <person name="Pellegrini M."/>
            <person name="Salzberg S.L."/>
        </authorList>
    </citation>
    <scope>NUCLEOTIDE SEQUENCE [LARGE SCALE GENOMIC DNA]</scope>
    <source>
        <strain evidence="1 2">cv. SW786</strain>
    </source>
</reference>
<dbReference type="EnsemblPlants" id="QL03p021712:mrna">
    <property type="protein sequence ID" value="QL03p021712:mrna"/>
    <property type="gene ID" value="QL03p021712"/>
</dbReference>
<evidence type="ECO:0000313" key="1">
    <source>
        <dbReference type="EnsemblPlants" id="QL03p021712:mrna"/>
    </source>
</evidence>
<organism evidence="1 2">
    <name type="scientific">Quercus lobata</name>
    <name type="common">Valley oak</name>
    <dbReference type="NCBI Taxonomy" id="97700"/>
    <lineage>
        <taxon>Eukaryota</taxon>
        <taxon>Viridiplantae</taxon>
        <taxon>Streptophyta</taxon>
        <taxon>Embryophyta</taxon>
        <taxon>Tracheophyta</taxon>
        <taxon>Spermatophyta</taxon>
        <taxon>Magnoliopsida</taxon>
        <taxon>eudicotyledons</taxon>
        <taxon>Gunneridae</taxon>
        <taxon>Pentapetalae</taxon>
        <taxon>rosids</taxon>
        <taxon>fabids</taxon>
        <taxon>Fagales</taxon>
        <taxon>Fagaceae</taxon>
        <taxon>Quercus</taxon>
    </lineage>
</organism>
<dbReference type="EMBL" id="LRBV02000003">
    <property type="status" value="NOT_ANNOTATED_CDS"/>
    <property type="molecule type" value="Genomic_DNA"/>
</dbReference>
<evidence type="ECO:0000313" key="2">
    <source>
        <dbReference type="Proteomes" id="UP000594261"/>
    </source>
</evidence>